<dbReference type="PATRIC" id="fig|983917.3.peg.3804"/>
<evidence type="ECO:0000313" key="2">
    <source>
        <dbReference type="EMBL" id="BAL97239.1"/>
    </source>
</evidence>
<keyword evidence="1" id="KW-1133">Transmembrane helix</keyword>
<keyword evidence="1" id="KW-0812">Transmembrane</keyword>
<dbReference type="eggNOG" id="COG4967">
    <property type="taxonomic scope" value="Bacteria"/>
</dbReference>
<keyword evidence="1" id="KW-0472">Membrane</keyword>
<dbReference type="PROSITE" id="PS00409">
    <property type="entry name" value="PROKAR_NTER_METHYL"/>
    <property type="match status" value="1"/>
</dbReference>
<dbReference type="RefSeq" id="WP_014430089.1">
    <property type="nucleotide sequence ID" value="NC_017075.1"/>
</dbReference>
<dbReference type="EMBL" id="AP012320">
    <property type="protein sequence ID" value="BAL97239.1"/>
    <property type="molecule type" value="Genomic_DNA"/>
</dbReference>
<accession>I0HW52</accession>
<protein>
    <submittedName>
        <fullName evidence="2">Similar to type IV pilin protein PilV</fullName>
    </submittedName>
</protein>
<reference evidence="2 3" key="1">
    <citation type="journal article" date="2012" name="J. Bacteriol.">
        <title>Complete genome sequence of phototrophic betaproteobacterium Rubrivivax gelatinosus IL144.</title>
        <authorList>
            <person name="Nagashima S."/>
            <person name="Kamimura A."/>
            <person name="Shimizu T."/>
            <person name="Nakamura-isaki S."/>
            <person name="Aono E."/>
            <person name="Sakamoto K."/>
            <person name="Ichikawa N."/>
            <person name="Nakazawa H."/>
            <person name="Sekine M."/>
            <person name="Yamazaki S."/>
            <person name="Fujita N."/>
            <person name="Shimada K."/>
            <person name="Hanada S."/>
            <person name="Nagashima K.V.P."/>
        </authorList>
    </citation>
    <scope>NUCLEOTIDE SEQUENCE [LARGE SCALE GENOMIC DNA]</scope>
    <source>
        <strain evidence="3">NBRC 100245 / IL144</strain>
    </source>
</reference>
<feature type="transmembrane region" description="Helical" evidence="1">
    <location>
        <begin position="12"/>
        <end position="35"/>
    </location>
</feature>
<sequence>MSAHRLRRRSRGVSLVEALVALAVMAIGLLGVVGLQATLRATADVSRQRSEAVRIAQERLEQLRGYSSLDGTDGQTYESITTAPGQRVDTPLANTEFTLRQTVTDTAADAGRAKMVAIQVAWRDRRAETDNQWVDFAAFITGTPPDLAGALFLPADATTLAQPKSRHAAIPVQASDNGDGTSSFRPLGSDQVAFTFNNLTGVITSICIPATNCTSVNAYLLSGYVRFATGVQPTPALAEVPPPLSPDDLASIPAWPTAFVSVQRTGSPTPAPDTCVHLVYPAYVAYYCAVPVSTATKMWSGRSSVWPTNLATTTPDTTTSASRVKVCRYAPTASPTRNVDHPANYSNVGGPLTNQNFLVITAGTGSDTVPGTAWTCPGDDTATPIVSATWQHQP</sequence>
<proteinExistence type="predicted"/>
<dbReference type="InterPro" id="IPR012902">
    <property type="entry name" value="N_methyl_site"/>
</dbReference>
<name>I0HW52_RUBGI</name>
<organism evidence="2 3">
    <name type="scientific">Rubrivivax gelatinosus (strain NBRC 100245 / IL144)</name>
    <dbReference type="NCBI Taxonomy" id="983917"/>
    <lineage>
        <taxon>Bacteria</taxon>
        <taxon>Pseudomonadati</taxon>
        <taxon>Pseudomonadota</taxon>
        <taxon>Betaproteobacteria</taxon>
        <taxon>Burkholderiales</taxon>
        <taxon>Sphaerotilaceae</taxon>
        <taxon>Rubrivivax</taxon>
    </lineage>
</organism>
<dbReference type="HOGENOM" id="CLU_675558_0_0_4"/>
<keyword evidence="3" id="KW-1185">Reference proteome</keyword>
<evidence type="ECO:0000313" key="3">
    <source>
        <dbReference type="Proteomes" id="UP000007883"/>
    </source>
</evidence>
<dbReference type="Proteomes" id="UP000007883">
    <property type="component" value="Chromosome"/>
</dbReference>
<dbReference type="STRING" id="983917.RGE_39030"/>
<evidence type="ECO:0000256" key="1">
    <source>
        <dbReference type="SAM" id="Phobius"/>
    </source>
</evidence>
<dbReference type="Pfam" id="PF07963">
    <property type="entry name" value="N_methyl"/>
    <property type="match status" value="1"/>
</dbReference>
<dbReference type="KEGG" id="rge:RGE_39030"/>
<gene>
    <name evidence="2" type="ordered locus">RGE_39030</name>
</gene>
<dbReference type="AlphaFoldDB" id="I0HW52"/>